<feature type="chain" id="PRO_5047036486" description="AttH domain-containing protein" evidence="1">
    <location>
        <begin position="18"/>
        <end position="368"/>
    </location>
</feature>
<evidence type="ECO:0000259" key="2">
    <source>
        <dbReference type="Pfam" id="PF07143"/>
    </source>
</evidence>
<accession>A0ABY4FDL4</accession>
<protein>
    <recommendedName>
        <fullName evidence="2">AttH domain-containing protein</fullName>
    </recommendedName>
</protein>
<dbReference type="PANTHER" id="PTHR38591">
    <property type="entry name" value="HYDROLASE"/>
    <property type="match status" value="1"/>
</dbReference>
<keyword evidence="1" id="KW-0732">Signal</keyword>
<dbReference type="InterPro" id="IPR010791">
    <property type="entry name" value="AttH_dom"/>
</dbReference>
<reference evidence="3 4" key="1">
    <citation type="submission" date="2022-04" db="EMBL/GenBank/DDBJ databases">
        <title>Hymenobacter sp. isolated from the air.</title>
        <authorList>
            <person name="Won M."/>
            <person name="Lee C.-M."/>
            <person name="Woen H.-Y."/>
            <person name="Kwon S.-W."/>
        </authorList>
    </citation>
    <scope>NUCLEOTIDE SEQUENCE [LARGE SCALE GENOMIC DNA]</scope>
    <source>
        <strain evidence="4">5116 S-27</strain>
    </source>
</reference>
<dbReference type="PANTHER" id="PTHR38591:SF1">
    <property type="entry name" value="BLL1000 PROTEIN"/>
    <property type="match status" value="1"/>
</dbReference>
<keyword evidence="4" id="KW-1185">Reference proteome</keyword>
<organism evidence="3 4">
    <name type="scientific">Hymenobacter cellulosivorans</name>
    <dbReference type="NCBI Taxonomy" id="2932249"/>
    <lineage>
        <taxon>Bacteria</taxon>
        <taxon>Pseudomonadati</taxon>
        <taxon>Bacteroidota</taxon>
        <taxon>Cytophagia</taxon>
        <taxon>Cytophagales</taxon>
        <taxon>Hymenobacteraceae</taxon>
        <taxon>Hymenobacter</taxon>
    </lineage>
</organism>
<dbReference type="Pfam" id="PF17186">
    <property type="entry name" value="Lipocalin_9"/>
    <property type="match status" value="1"/>
</dbReference>
<dbReference type="Pfam" id="PF07143">
    <property type="entry name" value="CrtC"/>
    <property type="match status" value="1"/>
</dbReference>
<evidence type="ECO:0000313" key="4">
    <source>
        <dbReference type="Proteomes" id="UP000831785"/>
    </source>
</evidence>
<dbReference type="EMBL" id="CP095049">
    <property type="protein sequence ID" value="UOQ54226.1"/>
    <property type="molecule type" value="Genomic_DNA"/>
</dbReference>
<dbReference type="InterPro" id="IPR023374">
    <property type="entry name" value="AttH-like_dom_sf"/>
</dbReference>
<sequence>MKNLLLLILLLLTNACAFKPTNKHDVFQAQAQLPQEEAPHLRNSLEWWYFTGHLKDKATGEMYGVEYVFFHFNPTGKKDWQMVNFALTDPQQKQFRYDYKLESLPELLPATLPLNLSMQKKSQQWSLTGQEGAYHLQARMADHAGHAINLITKPAKPVLLHGGTGYEQYGPVAKAGYYSYSRLATAGTIEVGGKQRQVEGELWYDRQWNCNSVMSKDTGWDWLSIQLDEPRTEIMTYQLRNNITGESIKGGSHYSAQNQNAHLDGADFQLEPLEYWVSPRSKQRYPVKWRLRIPSQGYDLMIEPVMPNQELSLRLFKAINLHYWEGMCKVTGTHNGKPVTGNSYVEITNPAGAAAARKAAATAVSEQR</sequence>
<name>A0ABY4FDL4_9BACT</name>
<feature type="domain" description="AttH" evidence="2">
    <location>
        <begin position="46"/>
        <end position="209"/>
    </location>
</feature>
<dbReference type="SUPFAM" id="SSF159245">
    <property type="entry name" value="AttH-like"/>
    <property type="match status" value="1"/>
</dbReference>
<dbReference type="RefSeq" id="WP_244720700.1">
    <property type="nucleotide sequence ID" value="NZ_CP095049.1"/>
</dbReference>
<feature type="signal peptide" evidence="1">
    <location>
        <begin position="1"/>
        <end position="17"/>
    </location>
</feature>
<dbReference type="Proteomes" id="UP000831785">
    <property type="component" value="Chromosome"/>
</dbReference>
<gene>
    <name evidence="3" type="ORF">MUN80_05590</name>
</gene>
<evidence type="ECO:0000256" key="1">
    <source>
        <dbReference type="SAM" id="SignalP"/>
    </source>
</evidence>
<dbReference type="Gene3D" id="2.40.370.10">
    <property type="entry name" value="AttH-like domain"/>
    <property type="match status" value="2"/>
</dbReference>
<evidence type="ECO:0000313" key="3">
    <source>
        <dbReference type="EMBL" id="UOQ54226.1"/>
    </source>
</evidence>
<proteinExistence type="predicted"/>